<evidence type="ECO:0000313" key="1">
    <source>
        <dbReference type="EMBL" id="KAF4583218.1"/>
    </source>
</evidence>
<dbReference type="EMBL" id="JAACLJ010000007">
    <property type="protein sequence ID" value="KAF4583218.1"/>
    <property type="molecule type" value="Genomic_DNA"/>
</dbReference>
<dbReference type="Proteomes" id="UP000562929">
    <property type="component" value="Unassembled WGS sequence"/>
</dbReference>
<reference evidence="1 2" key="1">
    <citation type="journal article" date="2020" name="G3 (Bethesda)">
        <title>Genetic Underpinnings of Host Manipulation by Ophiocordyceps as Revealed by Comparative Transcriptomics.</title>
        <authorList>
            <person name="Will I."/>
            <person name="Das B."/>
            <person name="Trinh T."/>
            <person name="Brachmann A."/>
            <person name="Ohm R.A."/>
            <person name="de Bekker C."/>
        </authorList>
    </citation>
    <scope>NUCLEOTIDE SEQUENCE [LARGE SCALE GENOMIC DNA]</scope>
    <source>
        <strain evidence="1 2">EC05</strain>
    </source>
</reference>
<sequence>MIETRTAQSILDGIHKGVTPLVTVPPQNMAQWEHRETLNEAPGSIARFSSWGPSWDLGLKPSLRPTAVKLPPQGSETKSQLILRILPDLASPLIRAYLVPVVCGRTGKSIGQLHGFPVPFFPSKVGDQVELHPKTHFTWDGLLENGSHAPEGDYAIVVRALRIFGDAARDEDWDESRSPAFTISYAA</sequence>
<comment type="caution">
    <text evidence="1">The sequence shown here is derived from an EMBL/GenBank/DDBJ whole genome shotgun (WGS) entry which is preliminary data.</text>
</comment>
<protein>
    <submittedName>
        <fullName evidence="1">Subtilisin-like serine protease PR1C</fullName>
    </submittedName>
</protein>
<dbReference type="OrthoDB" id="4961571at2759"/>
<evidence type="ECO:0000313" key="2">
    <source>
        <dbReference type="Proteomes" id="UP000562929"/>
    </source>
</evidence>
<name>A0A8H4Q354_9HYPO</name>
<proteinExistence type="predicted"/>
<gene>
    <name evidence="1" type="ORF">GQ602_006362</name>
</gene>
<dbReference type="GO" id="GO:0006508">
    <property type="term" value="P:proteolysis"/>
    <property type="evidence" value="ECO:0007669"/>
    <property type="project" value="UniProtKB-KW"/>
</dbReference>
<keyword evidence="1" id="KW-0645">Protease</keyword>
<organism evidence="1 2">
    <name type="scientific">Ophiocordyceps camponoti-floridani</name>
    <dbReference type="NCBI Taxonomy" id="2030778"/>
    <lineage>
        <taxon>Eukaryota</taxon>
        <taxon>Fungi</taxon>
        <taxon>Dikarya</taxon>
        <taxon>Ascomycota</taxon>
        <taxon>Pezizomycotina</taxon>
        <taxon>Sordariomycetes</taxon>
        <taxon>Hypocreomycetidae</taxon>
        <taxon>Hypocreales</taxon>
        <taxon>Ophiocordycipitaceae</taxon>
        <taxon>Ophiocordyceps</taxon>
    </lineage>
</organism>
<keyword evidence="1" id="KW-0378">Hydrolase</keyword>
<keyword evidence="2" id="KW-1185">Reference proteome</keyword>
<dbReference type="AlphaFoldDB" id="A0A8H4Q354"/>
<accession>A0A8H4Q354</accession>
<dbReference type="GO" id="GO:0008233">
    <property type="term" value="F:peptidase activity"/>
    <property type="evidence" value="ECO:0007669"/>
    <property type="project" value="UniProtKB-KW"/>
</dbReference>